<evidence type="ECO:0000313" key="2">
    <source>
        <dbReference type="Proteomes" id="UP001499933"/>
    </source>
</evidence>
<protein>
    <submittedName>
        <fullName evidence="1">Uncharacterized protein</fullName>
    </submittedName>
</protein>
<keyword evidence="2" id="KW-1185">Reference proteome</keyword>
<gene>
    <name evidence="1" type="ORF">GCM10009776_33870</name>
</gene>
<proteinExistence type="predicted"/>
<comment type="caution">
    <text evidence="1">The sequence shown here is derived from an EMBL/GenBank/DDBJ whole genome shotgun (WGS) entry which is preliminary data.</text>
</comment>
<dbReference type="EMBL" id="BAAAOG010000009">
    <property type="protein sequence ID" value="GAA1968040.1"/>
    <property type="molecule type" value="Genomic_DNA"/>
</dbReference>
<reference evidence="1 2" key="1">
    <citation type="journal article" date="2019" name="Int. J. Syst. Evol. Microbiol.">
        <title>The Global Catalogue of Microorganisms (GCM) 10K type strain sequencing project: providing services to taxonomists for standard genome sequencing and annotation.</title>
        <authorList>
            <consortium name="The Broad Institute Genomics Platform"/>
            <consortium name="The Broad Institute Genome Sequencing Center for Infectious Disease"/>
            <person name="Wu L."/>
            <person name="Ma J."/>
        </authorList>
    </citation>
    <scope>NUCLEOTIDE SEQUENCE [LARGE SCALE GENOMIC DNA]</scope>
    <source>
        <strain evidence="1 2">JCM 14901</strain>
    </source>
</reference>
<sequence>MDDRDVAIEDHDVVGDCIRLLQRACAVVDDVGGHTGIAQALRNPICEHLVVLDDEYSHGPIVRLPG</sequence>
<organism evidence="1 2">
    <name type="scientific">Microbacterium deminutum</name>
    <dbReference type="NCBI Taxonomy" id="344164"/>
    <lineage>
        <taxon>Bacteria</taxon>
        <taxon>Bacillati</taxon>
        <taxon>Actinomycetota</taxon>
        <taxon>Actinomycetes</taxon>
        <taxon>Micrococcales</taxon>
        <taxon>Microbacteriaceae</taxon>
        <taxon>Microbacterium</taxon>
    </lineage>
</organism>
<accession>A0ABN2RF91</accession>
<evidence type="ECO:0000313" key="1">
    <source>
        <dbReference type="EMBL" id="GAA1968040.1"/>
    </source>
</evidence>
<dbReference type="Proteomes" id="UP001499933">
    <property type="component" value="Unassembled WGS sequence"/>
</dbReference>
<name>A0ABN2RF91_9MICO</name>